<dbReference type="Proteomes" id="UP001225906">
    <property type="component" value="Unassembled WGS sequence"/>
</dbReference>
<proteinExistence type="predicted"/>
<dbReference type="EMBL" id="JAVCAP010000011">
    <property type="protein sequence ID" value="MDP8567229.1"/>
    <property type="molecule type" value="Genomic_DNA"/>
</dbReference>
<dbReference type="Gene3D" id="3.10.450.40">
    <property type="match status" value="1"/>
</dbReference>
<protein>
    <submittedName>
        <fullName evidence="3">PepSY domain-containing protein</fullName>
    </submittedName>
</protein>
<dbReference type="InterPro" id="IPR025711">
    <property type="entry name" value="PepSY"/>
</dbReference>
<gene>
    <name evidence="3" type="ORF">Q9291_05165</name>
</gene>
<dbReference type="RefSeq" id="WP_306388959.1">
    <property type="nucleotide sequence ID" value="NZ_JAVCAP010000011.1"/>
</dbReference>
<evidence type="ECO:0000313" key="3">
    <source>
        <dbReference type="EMBL" id="MDP8567229.1"/>
    </source>
</evidence>
<keyword evidence="1" id="KW-0732">Signal</keyword>
<organism evidence="3 4">
    <name type="scientific">Methylophilus aquaticus</name>
    <dbReference type="NCBI Taxonomy" id="1971610"/>
    <lineage>
        <taxon>Bacteria</taxon>
        <taxon>Pseudomonadati</taxon>
        <taxon>Pseudomonadota</taxon>
        <taxon>Betaproteobacteria</taxon>
        <taxon>Nitrosomonadales</taxon>
        <taxon>Methylophilaceae</taxon>
        <taxon>Methylophilus</taxon>
    </lineage>
</organism>
<evidence type="ECO:0000313" key="4">
    <source>
        <dbReference type="Proteomes" id="UP001225906"/>
    </source>
</evidence>
<evidence type="ECO:0000259" key="2">
    <source>
        <dbReference type="Pfam" id="PF03413"/>
    </source>
</evidence>
<accession>A0ABT9JRQ3</accession>
<evidence type="ECO:0000256" key="1">
    <source>
        <dbReference type="SAM" id="SignalP"/>
    </source>
</evidence>
<feature type="domain" description="PepSY" evidence="2">
    <location>
        <begin position="47"/>
        <end position="103"/>
    </location>
</feature>
<feature type="signal peptide" evidence="1">
    <location>
        <begin position="1"/>
        <end position="28"/>
    </location>
</feature>
<reference evidence="4" key="1">
    <citation type="journal article" date="2019" name="Int. J. Syst. Evol. Microbiol.">
        <title>The Global Catalogue of Microorganisms (GCM) 10K type strain sequencing project: providing services to taxonomists for standard genome sequencing and annotation.</title>
        <authorList>
            <consortium name="The Broad Institute Genomics Platform"/>
            <consortium name="The Broad Institute Genome Sequencing Center for Infectious Disease"/>
            <person name="Wu L."/>
            <person name="Ma J."/>
        </authorList>
    </citation>
    <scope>NUCLEOTIDE SEQUENCE [LARGE SCALE GENOMIC DNA]</scope>
    <source>
        <strain evidence="4">VKM B-3159</strain>
    </source>
</reference>
<comment type="caution">
    <text evidence="3">The sequence shown here is derived from an EMBL/GenBank/DDBJ whole genome shotgun (WGS) entry which is preliminary data.</text>
</comment>
<dbReference type="Pfam" id="PF03413">
    <property type="entry name" value="PepSY"/>
    <property type="match status" value="1"/>
</dbReference>
<name>A0ABT9JRQ3_9PROT</name>
<feature type="chain" id="PRO_5046549333" evidence="1">
    <location>
        <begin position="29"/>
        <end position="111"/>
    </location>
</feature>
<keyword evidence="4" id="KW-1185">Reference proteome</keyword>
<sequence>MSISIRKPASLFILSLLCGLMMSQPAWADDDDDPAKIAEMAKTFGLISLEDAQKKALAAKPGMVKEAELENRKFKSGWDYEFEIVDADGKEWEVLIDAKTGKVNSVNRDWF</sequence>